<dbReference type="AlphaFoldDB" id="A0A0C9TFE2"/>
<dbReference type="OrthoDB" id="2692731at2759"/>
<organism evidence="2 3">
    <name type="scientific">Paxillus involutus ATCC 200175</name>
    <dbReference type="NCBI Taxonomy" id="664439"/>
    <lineage>
        <taxon>Eukaryota</taxon>
        <taxon>Fungi</taxon>
        <taxon>Dikarya</taxon>
        <taxon>Basidiomycota</taxon>
        <taxon>Agaricomycotina</taxon>
        <taxon>Agaricomycetes</taxon>
        <taxon>Agaricomycetidae</taxon>
        <taxon>Boletales</taxon>
        <taxon>Paxilineae</taxon>
        <taxon>Paxillaceae</taxon>
        <taxon>Paxillus</taxon>
    </lineage>
</organism>
<dbReference type="EMBL" id="KN820586">
    <property type="protein sequence ID" value="KIJ05986.1"/>
    <property type="molecule type" value="Genomic_DNA"/>
</dbReference>
<reference evidence="3" key="2">
    <citation type="submission" date="2015-01" db="EMBL/GenBank/DDBJ databases">
        <title>Evolutionary Origins and Diversification of the Mycorrhizal Mutualists.</title>
        <authorList>
            <consortium name="DOE Joint Genome Institute"/>
            <consortium name="Mycorrhizal Genomics Consortium"/>
            <person name="Kohler A."/>
            <person name="Kuo A."/>
            <person name="Nagy L.G."/>
            <person name="Floudas D."/>
            <person name="Copeland A."/>
            <person name="Barry K.W."/>
            <person name="Cichocki N."/>
            <person name="Veneault-Fourrey C."/>
            <person name="LaButti K."/>
            <person name="Lindquist E.A."/>
            <person name="Lipzen A."/>
            <person name="Lundell T."/>
            <person name="Morin E."/>
            <person name="Murat C."/>
            <person name="Riley R."/>
            <person name="Ohm R."/>
            <person name="Sun H."/>
            <person name="Tunlid A."/>
            <person name="Henrissat B."/>
            <person name="Grigoriev I.V."/>
            <person name="Hibbett D.S."/>
            <person name="Martin F."/>
        </authorList>
    </citation>
    <scope>NUCLEOTIDE SEQUENCE [LARGE SCALE GENOMIC DNA]</scope>
    <source>
        <strain evidence="3">ATCC 200175</strain>
    </source>
</reference>
<dbReference type="InterPro" id="IPR014722">
    <property type="entry name" value="Rib_uL2_dom2"/>
</dbReference>
<dbReference type="Proteomes" id="UP000053647">
    <property type="component" value="Unassembled WGS sequence"/>
</dbReference>
<evidence type="ECO:0000313" key="3">
    <source>
        <dbReference type="Proteomes" id="UP000053647"/>
    </source>
</evidence>
<feature type="region of interest" description="Disordered" evidence="1">
    <location>
        <begin position="283"/>
        <end position="305"/>
    </location>
</feature>
<reference evidence="2 3" key="1">
    <citation type="submission" date="2014-06" db="EMBL/GenBank/DDBJ databases">
        <authorList>
            <consortium name="DOE Joint Genome Institute"/>
            <person name="Kuo A."/>
            <person name="Kohler A."/>
            <person name="Nagy L.G."/>
            <person name="Floudas D."/>
            <person name="Copeland A."/>
            <person name="Barry K.W."/>
            <person name="Cichocki N."/>
            <person name="Veneault-Fourrey C."/>
            <person name="LaButti K."/>
            <person name="Lindquist E.A."/>
            <person name="Lipzen A."/>
            <person name="Lundell T."/>
            <person name="Morin E."/>
            <person name="Murat C."/>
            <person name="Sun H."/>
            <person name="Tunlid A."/>
            <person name="Henrissat B."/>
            <person name="Grigoriev I.V."/>
            <person name="Hibbett D.S."/>
            <person name="Martin F."/>
            <person name="Nordberg H.P."/>
            <person name="Cantor M.N."/>
            <person name="Hua S.X."/>
        </authorList>
    </citation>
    <scope>NUCLEOTIDE SEQUENCE [LARGE SCALE GENOMIC DNA]</scope>
    <source>
        <strain evidence="2 3">ATCC 200175</strain>
    </source>
</reference>
<gene>
    <name evidence="2" type="ORF">PAXINDRAFT_20793</name>
</gene>
<protein>
    <submittedName>
        <fullName evidence="2">Uncharacterized protein</fullName>
    </submittedName>
</protein>
<evidence type="ECO:0000256" key="1">
    <source>
        <dbReference type="SAM" id="MobiDB-lite"/>
    </source>
</evidence>
<dbReference type="Gene3D" id="2.30.30.30">
    <property type="match status" value="1"/>
</dbReference>
<keyword evidence="3" id="KW-1185">Reference proteome</keyword>
<dbReference type="HOGENOM" id="CLU_688052_0_0_1"/>
<feature type="compositionally biased region" description="Polar residues" evidence="1">
    <location>
        <begin position="283"/>
        <end position="303"/>
    </location>
</feature>
<accession>A0A0C9TFE2</accession>
<sequence>MEGNLAGVHRGYLGTVIAVAEDTVTLLLDKTMEVVVIFRTFLETHLAQHVASLTSHHPAPDIDISYVPEDFDDVMPGDIASVVTGQYHGSIGLIDWISATDGWMGIVARIKGHDKDDTADETALIVHSAEVVISKPSQTLTYSREKGYDVTIGDTLHIVELVSDSNGHVVNIPIPLCMKVAEFSPAQVTRSIGLDIWIVGGDKKGFRATLRVSIINPVWCPFMGTPTLKCGSTNFVPSGCLLLSFVTKLTLPSSGILLDGTVLEGRQLEQLKALQVQSFIAQEDTSQGRTPSPEPSSSVLQNDSEGDGWKITPEDFVQSSQPAFDKGSISWLFDDTFCDFSRHYLSFNISAAFGGGRFTRRIMRTACPDRFCGGAGPAPPGCVSLSATSNHSGRGIKHYNVPARCLTPASPMTKGQFILVLRGDLKGRFCQVVRWVRKEKKAMVLPSVASSSRDNCITLSAEDICLATPFI</sequence>
<proteinExistence type="predicted"/>
<evidence type="ECO:0000313" key="2">
    <source>
        <dbReference type="EMBL" id="KIJ05986.1"/>
    </source>
</evidence>
<name>A0A0C9TFE2_PAXIN</name>